<feature type="region of interest" description="Disordered" evidence="1">
    <location>
        <begin position="1"/>
        <end position="21"/>
    </location>
</feature>
<dbReference type="EMBL" id="AEYX01000022">
    <property type="protein sequence ID" value="EGG48484.1"/>
    <property type="molecule type" value="Genomic_DNA"/>
</dbReference>
<dbReference type="AlphaFoldDB" id="F3NDJ7"/>
<sequence>MTDGGIATGWQKSSFSSGSDGANCVELARAESSLLLRESEEPERVLAVRADALAGLLRYVRRESR</sequence>
<name>F3NDJ7_9ACTN</name>
<evidence type="ECO:0000313" key="4">
    <source>
        <dbReference type="Proteomes" id="UP000003022"/>
    </source>
</evidence>
<dbReference type="RefSeq" id="WP_006138785.1">
    <property type="nucleotide sequence ID" value="NZ_AEYX01000022.1"/>
</dbReference>
<reference evidence="3 4" key="1">
    <citation type="journal article" date="2011" name="J. Bacteriol.">
        <title>Draft genome sequence of the marine bacterium Streptomyces griseoaurantiacus M045, which produces novel manumycin-type antibiotics with a pABA core component.</title>
        <authorList>
            <person name="Li F."/>
            <person name="Jiang P."/>
            <person name="Zheng H."/>
            <person name="Wang S."/>
            <person name="Zhao G."/>
            <person name="Qin S."/>
            <person name="Liu Z."/>
        </authorList>
    </citation>
    <scope>NUCLEOTIDE SEQUENCE [LARGE SCALE GENOMIC DNA]</scope>
    <source>
        <strain evidence="3 4">M045</strain>
    </source>
</reference>
<keyword evidence="4" id="KW-1185">Reference proteome</keyword>
<feature type="compositionally biased region" description="Polar residues" evidence="1">
    <location>
        <begin position="10"/>
        <end position="20"/>
    </location>
</feature>
<comment type="caution">
    <text evidence="3">The sequence shown here is derived from an EMBL/GenBank/DDBJ whole genome shotgun (WGS) entry which is preliminary data.</text>
</comment>
<organism evidence="3 4">
    <name type="scientific">Streptomyces griseoaurantiacus M045</name>
    <dbReference type="NCBI Taxonomy" id="996637"/>
    <lineage>
        <taxon>Bacteria</taxon>
        <taxon>Bacillati</taxon>
        <taxon>Actinomycetota</taxon>
        <taxon>Actinomycetes</taxon>
        <taxon>Kitasatosporales</taxon>
        <taxon>Streptomycetaceae</taxon>
        <taxon>Streptomyces</taxon>
        <taxon>Streptomyces aurantiacus group</taxon>
    </lineage>
</organism>
<dbReference type="Pfam" id="PF04149">
    <property type="entry name" value="DUF397"/>
    <property type="match status" value="1"/>
</dbReference>
<evidence type="ECO:0000256" key="1">
    <source>
        <dbReference type="SAM" id="MobiDB-lite"/>
    </source>
</evidence>
<evidence type="ECO:0000259" key="2">
    <source>
        <dbReference type="Pfam" id="PF04149"/>
    </source>
</evidence>
<dbReference type="InterPro" id="IPR007278">
    <property type="entry name" value="DUF397"/>
</dbReference>
<proteinExistence type="predicted"/>
<dbReference type="Proteomes" id="UP000003022">
    <property type="component" value="Unassembled WGS sequence"/>
</dbReference>
<protein>
    <recommendedName>
        <fullName evidence="2">DUF397 domain-containing protein</fullName>
    </recommendedName>
</protein>
<evidence type="ECO:0000313" key="3">
    <source>
        <dbReference type="EMBL" id="EGG48484.1"/>
    </source>
</evidence>
<accession>F3NDJ7</accession>
<feature type="domain" description="DUF397" evidence="2">
    <location>
        <begin position="9"/>
        <end position="61"/>
    </location>
</feature>
<gene>
    <name evidence="3" type="ORF">SGM_1211</name>
</gene>